<name>A0ABV6RF10_9MICO</name>
<evidence type="ECO:0000313" key="3">
    <source>
        <dbReference type="Proteomes" id="UP001589793"/>
    </source>
</evidence>
<dbReference type="EMBL" id="JBHLSV010000026">
    <property type="protein sequence ID" value="MFC0675572.1"/>
    <property type="molecule type" value="Genomic_DNA"/>
</dbReference>
<dbReference type="RefSeq" id="WP_376982602.1">
    <property type="nucleotide sequence ID" value="NZ_JBHLSV010000026.1"/>
</dbReference>
<accession>A0ABV6RF10</accession>
<gene>
    <name evidence="2" type="ORF">ACFFF6_16600</name>
</gene>
<sequence>MGVTIVFVLLTLLLGGGILLATAMPRLRRARARAQERARHSSRTRPEDG</sequence>
<protein>
    <submittedName>
        <fullName evidence="2">Uncharacterized protein</fullName>
    </submittedName>
</protein>
<keyword evidence="3" id="KW-1185">Reference proteome</keyword>
<organism evidence="2 3">
    <name type="scientific">Brachybacterium hainanense</name>
    <dbReference type="NCBI Taxonomy" id="1541174"/>
    <lineage>
        <taxon>Bacteria</taxon>
        <taxon>Bacillati</taxon>
        <taxon>Actinomycetota</taxon>
        <taxon>Actinomycetes</taxon>
        <taxon>Micrococcales</taxon>
        <taxon>Dermabacteraceae</taxon>
        <taxon>Brachybacterium</taxon>
    </lineage>
</organism>
<feature type="region of interest" description="Disordered" evidence="1">
    <location>
        <begin position="30"/>
        <end position="49"/>
    </location>
</feature>
<dbReference type="Proteomes" id="UP001589793">
    <property type="component" value="Unassembled WGS sequence"/>
</dbReference>
<comment type="caution">
    <text evidence="2">The sequence shown here is derived from an EMBL/GenBank/DDBJ whole genome shotgun (WGS) entry which is preliminary data.</text>
</comment>
<evidence type="ECO:0000256" key="1">
    <source>
        <dbReference type="SAM" id="MobiDB-lite"/>
    </source>
</evidence>
<reference evidence="2 3" key="1">
    <citation type="submission" date="2024-09" db="EMBL/GenBank/DDBJ databases">
        <authorList>
            <person name="Sun Q."/>
            <person name="Mori K."/>
        </authorList>
    </citation>
    <scope>NUCLEOTIDE SEQUENCE [LARGE SCALE GENOMIC DNA]</scope>
    <source>
        <strain evidence="2 3">CICC 10874</strain>
    </source>
</reference>
<evidence type="ECO:0000313" key="2">
    <source>
        <dbReference type="EMBL" id="MFC0675572.1"/>
    </source>
</evidence>
<feature type="compositionally biased region" description="Basic and acidic residues" evidence="1">
    <location>
        <begin position="33"/>
        <end position="49"/>
    </location>
</feature>
<proteinExistence type="predicted"/>